<organism evidence="4 5">
    <name type="scientific">Cyprinus carpio carpio</name>
    <dbReference type="NCBI Taxonomy" id="630221"/>
    <lineage>
        <taxon>Eukaryota</taxon>
        <taxon>Metazoa</taxon>
        <taxon>Chordata</taxon>
        <taxon>Craniata</taxon>
        <taxon>Vertebrata</taxon>
        <taxon>Euteleostomi</taxon>
        <taxon>Actinopterygii</taxon>
        <taxon>Neopterygii</taxon>
        <taxon>Teleostei</taxon>
        <taxon>Ostariophysi</taxon>
        <taxon>Cypriniformes</taxon>
        <taxon>Cyprinidae</taxon>
        <taxon>Cyprininae</taxon>
        <taxon>Cyprinus</taxon>
    </lineage>
</organism>
<reference evidence="4" key="2">
    <citation type="submission" date="2025-09" db="UniProtKB">
        <authorList>
            <consortium name="Ensembl"/>
        </authorList>
    </citation>
    <scope>IDENTIFICATION</scope>
</reference>
<sequence length="459" mass="51425">MKLKSSSSDSNEKTVEYIKKKIRTIDSPEKSINLFHCLNELGDRSLVEEIQQYLKSGTIKEAKLSSSQWSALVFVLLTSEDELKEFRLDKFVKGKNNPENMEVFQKLLPVIKESRSVQLSDCGVTDEGCAALTSALRSNPSHLRELNLSWNRLRDSSMKLLSDVLQDPHCKLEILWLRDCGVTDEGCAALTSALRSNPSHLRVLDLSENKLRDSVKLLSEVLQDPRCKLEILWLSDCGITDEGCAALTSALRSNPSHLRELDLSENKLDSVKLLSEVLQDPHCKLKKLWLSKCGVTDEGCAALASALRSNPSHLRELSLSENKLRDSVKLLSDVLQDPHCKLEKLWLYDCGITDEGCAALTSALRSNPSHLRELHLSENKLRDSVKLLSEVLQDPHCKLEILWLRDCGITDEGCAALTSALRSNPSHLRELNLSGNKLRDSVKLLSDVLQDPRCKLEIL</sequence>
<dbReference type="SUPFAM" id="SSF52047">
    <property type="entry name" value="RNI-like"/>
    <property type="match status" value="1"/>
</dbReference>
<dbReference type="FunFam" id="3.80.10.10:FF:000782">
    <property type="entry name" value="Si:ch211-196h16.4"/>
    <property type="match status" value="1"/>
</dbReference>
<dbReference type="InterPro" id="IPR032675">
    <property type="entry name" value="LRR_dom_sf"/>
</dbReference>
<dbReference type="Proteomes" id="UP001108240">
    <property type="component" value="Unplaced"/>
</dbReference>
<dbReference type="AlphaFoldDB" id="A0A8C1HE30"/>
<dbReference type="FunFam" id="3.80.10.10:FF:000714">
    <property type="entry name" value="Si:ch211-149a19.3"/>
    <property type="match status" value="2"/>
</dbReference>
<feature type="domain" description="NACHT LRR and PYD" evidence="3">
    <location>
        <begin position="5"/>
        <end position="49"/>
    </location>
</feature>
<keyword evidence="5" id="KW-1185">Reference proteome</keyword>
<dbReference type="CDD" id="cd00116">
    <property type="entry name" value="LRR_RI"/>
    <property type="match status" value="1"/>
</dbReference>
<dbReference type="InterPro" id="IPR041267">
    <property type="entry name" value="NLRP_HD2"/>
</dbReference>
<evidence type="ECO:0000313" key="5">
    <source>
        <dbReference type="Proteomes" id="UP001108240"/>
    </source>
</evidence>
<reference evidence="4" key="1">
    <citation type="submission" date="2025-08" db="UniProtKB">
        <authorList>
            <consortium name="Ensembl"/>
        </authorList>
    </citation>
    <scope>IDENTIFICATION</scope>
</reference>
<dbReference type="InterPro" id="IPR006553">
    <property type="entry name" value="Leu-rich_rpt_Cys-con_subtyp"/>
</dbReference>
<dbReference type="Ensembl" id="ENSCCRT00000046868.2">
    <property type="protein sequence ID" value="ENSCCRP00000043254.2"/>
    <property type="gene ID" value="ENSCCRG00000067262.1"/>
</dbReference>
<dbReference type="SMART" id="SM00364">
    <property type="entry name" value="LRR_BAC"/>
    <property type="match status" value="6"/>
</dbReference>
<dbReference type="PANTHER" id="PTHR24106">
    <property type="entry name" value="NACHT, LRR AND CARD DOMAINS-CONTAINING"/>
    <property type="match status" value="1"/>
</dbReference>
<evidence type="ECO:0000256" key="2">
    <source>
        <dbReference type="ARBA" id="ARBA00022737"/>
    </source>
</evidence>
<dbReference type="PROSITE" id="PS51450">
    <property type="entry name" value="LRR"/>
    <property type="match status" value="1"/>
</dbReference>
<evidence type="ECO:0000256" key="1">
    <source>
        <dbReference type="ARBA" id="ARBA00022614"/>
    </source>
</evidence>
<dbReference type="SMART" id="SM00367">
    <property type="entry name" value="LRR_CC"/>
    <property type="match status" value="6"/>
</dbReference>
<evidence type="ECO:0000259" key="3">
    <source>
        <dbReference type="Pfam" id="PF17776"/>
    </source>
</evidence>
<dbReference type="SMART" id="SM00368">
    <property type="entry name" value="LRR_RI"/>
    <property type="match status" value="12"/>
</dbReference>
<name>A0A8C1HE30_CYPCA</name>
<dbReference type="Pfam" id="PF13516">
    <property type="entry name" value="LRR_6"/>
    <property type="match status" value="12"/>
</dbReference>
<dbReference type="GeneTree" id="ENSGT01150000286927"/>
<accession>A0A8C1HE30</accession>
<protein>
    <recommendedName>
        <fullName evidence="3">NACHT LRR and PYD domain-containing protein</fullName>
    </recommendedName>
</protein>
<keyword evidence="2" id="KW-0677">Repeat</keyword>
<dbReference type="Gene3D" id="3.80.10.10">
    <property type="entry name" value="Ribonuclease Inhibitor"/>
    <property type="match status" value="2"/>
</dbReference>
<keyword evidence="1" id="KW-0433">Leucine-rich repeat</keyword>
<dbReference type="InterPro" id="IPR001611">
    <property type="entry name" value="Leu-rich_rpt"/>
</dbReference>
<dbReference type="Pfam" id="PF17776">
    <property type="entry name" value="NLRC4_HD2"/>
    <property type="match status" value="1"/>
</dbReference>
<evidence type="ECO:0000313" key="4">
    <source>
        <dbReference type="Ensembl" id="ENSCCRP00000043254.2"/>
    </source>
</evidence>
<dbReference type="InterPro" id="IPR051261">
    <property type="entry name" value="NLR"/>
</dbReference>
<proteinExistence type="predicted"/>